<dbReference type="AlphaFoldDB" id="A0A964E4N3"/>
<dbReference type="Pfam" id="PF13403">
    <property type="entry name" value="Hint_2"/>
    <property type="match status" value="1"/>
</dbReference>
<name>A0A964E4N3_9PROT</name>
<proteinExistence type="predicted"/>
<gene>
    <name evidence="2" type="ORF">ACELLULO517_16675</name>
</gene>
<dbReference type="Proteomes" id="UP000721844">
    <property type="component" value="Unassembled WGS sequence"/>
</dbReference>
<organism evidence="2 3">
    <name type="scientific">Acidisoma cellulosilyticum</name>
    <dbReference type="NCBI Taxonomy" id="2802395"/>
    <lineage>
        <taxon>Bacteria</taxon>
        <taxon>Pseudomonadati</taxon>
        <taxon>Pseudomonadota</taxon>
        <taxon>Alphaproteobacteria</taxon>
        <taxon>Acetobacterales</taxon>
        <taxon>Acidocellaceae</taxon>
        <taxon>Acidisoma</taxon>
    </lineage>
</organism>
<dbReference type="InterPro" id="IPR028992">
    <property type="entry name" value="Hedgehog/Intein_dom"/>
</dbReference>
<dbReference type="PROSITE" id="PS50817">
    <property type="entry name" value="INTEIN_N_TER"/>
    <property type="match status" value="1"/>
</dbReference>
<dbReference type="RefSeq" id="WP_227308534.1">
    <property type="nucleotide sequence ID" value="NZ_JAESVA010000005.1"/>
</dbReference>
<evidence type="ECO:0000259" key="1">
    <source>
        <dbReference type="Pfam" id="PF13403"/>
    </source>
</evidence>
<dbReference type="InterPro" id="IPR006141">
    <property type="entry name" value="Intein_N"/>
</dbReference>
<feature type="domain" description="Hedgehog/Intein (Hint)" evidence="1">
    <location>
        <begin position="290"/>
        <end position="423"/>
    </location>
</feature>
<dbReference type="Gene3D" id="2.170.16.10">
    <property type="entry name" value="Hedgehog/Intein (Hint) domain"/>
    <property type="match status" value="1"/>
</dbReference>
<dbReference type="GO" id="GO:0016539">
    <property type="term" value="P:intein-mediated protein splicing"/>
    <property type="evidence" value="ECO:0007669"/>
    <property type="project" value="InterPro"/>
</dbReference>
<dbReference type="InterPro" id="IPR036844">
    <property type="entry name" value="Hint_dom_sf"/>
</dbReference>
<accession>A0A964E4N3</accession>
<sequence>MSSTTSPTNAGGISFVTTYSRANQGGHITKVVIDYTAGGTTTAVDTVTATVVLGVSNLTLATTDGASVTTPLIALGATRYYFDPTSISQTYNITSVLSSLEYDVAGTATINQEISAASGEVVNIWGGAATYEIGVANIASALTVDIGYGGSFALSSAGLGGLVSVSLLNGSSINFGTNGGTFDTGLDNSFINVSLLTGLDVTGFKTSGVDFINDQAITQTIASYAIVTDPSNAADQVIDFYNASGALAGDFVVAGNNLTNGNWAVTNTHGGLIVESSGAGGVKFTPGVLCFLAGTMIATPDGERAIETLKMGDLVLTAEGNAEPVRWMGISTNSAVDGDPLNVLPIRILAGALGEGMPVRDLLVSSDHALLVDGVLVQAGAMVNGLSVVREYDVPETFTYYHVELSSHELILAEGVPAETFVDNVSRMAFDNWAEHEALYGEETRIEEMLLPRAQSQRQMKSFTQRRLMARAEALFGQPLPIAA</sequence>
<comment type="caution">
    <text evidence="2">The sequence shown here is derived from an EMBL/GenBank/DDBJ whole genome shotgun (WGS) entry which is preliminary data.</text>
</comment>
<dbReference type="EMBL" id="JAESVA010000005">
    <property type="protein sequence ID" value="MCB8881880.1"/>
    <property type="molecule type" value="Genomic_DNA"/>
</dbReference>
<protein>
    <submittedName>
        <fullName evidence="2">Hint domain-containing protein</fullName>
    </submittedName>
</protein>
<dbReference type="SUPFAM" id="SSF51294">
    <property type="entry name" value="Hedgehog/intein (Hint) domain"/>
    <property type="match status" value="1"/>
</dbReference>
<evidence type="ECO:0000313" key="2">
    <source>
        <dbReference type="EMBL" id="MCB8881880.1"/>
    </source>
</evidence>
<keyword evidence="3" id="KW-1185">Reference proteome</keyword>
<evidence type="ECO:0000313" key="3">
    <source>
        <dbReference type="Proteomes" id="UP000721844"/>
    </source>
</evidence>
<reference evidence="2 3" key="1">
    <citation type="journal article" date="2021" name="Microorganisms">
        <title>Acidisoma silvae sp. nov. and Acidisomacellulosilytica sp. nov., Two Acidophilic Bacteria Isolated from Decaying Wood, Hydrolyzing Cellulose and Producing Poly-3-hydroxybutyrate.</title>
        <authorList>
            <person name="Mieszkin S."/>
            <person name="Pouder E."/>
            <person name="Uroz S."/>
            <person name="Simon-Colin C."/>
            <person name="Alain K."/>
        </authorList>
    </citation>
    <scope>NUCLEOTIDE SEQUENCE [LARGE SCALE GENOMIC DNA]</scope>
    <source>
        <strain evidence="2 3">HW T5.17</strain>
    </source>
</reference>